<protein>
    <submittedName>
        <fullName evidence="4">IS3 family transposase</fullName>
    </submittedName>
</protein>
<dbReference type="Pfam" id="PF01527">
    <property type="entry name" value="HTH_Tnp_1"/>
    <property type="match status" value="1"/>
</dbReference>
<dbReference type="PANTHER" id="PTHR46889">
    <property type="entry name" value="TRANSPOSASE INSF FOR INSERTION SEQUENCE IS3B-RELATED"/>
    <property type="match status" value="1"/>
</dbReference>
<dbReference type="InterPro" id="IPR048020">
    <property type="entry name" value="Transpos_IS3"/>
</dbReference>
<evidence type="ECO:0000259" key="3">
    <source>
        <dbReference type="PROSITE" id="PS50994"/>
    </source>
</evidence>
<dbReference type="Gene3D" id="3.30.420.10">
    <property type="entry name" value="Ribonuclease H-like superfamily/Ribonuclease H"/>
    <property type="match status" value="1"/>
</dbReference>
<proteinExistence type="inferred from homology"/>
<keyword evidence="2" id="KW-0175">Coiled coil</keyword>
<dbReference type="Proteomes" id="UP000245977">
    <property type="component" value="Chromosome"/>
</dbReference>
<dbReference type="GO" id="GO:0015074">
    <property type="term" value="P:DNA integration"/>
    <property type="evidence" value="ECO:0007669"/>
    <property type="project" value="InterPro"/>
</dbReference>
<organism evidence="4 5">
    <name type="scientific">Acinetobacter defluvii</name>
    <dbReference type="NCBI Taxonomy" id="1871111"/>
    <lineage>
        <taxon>Bacteria</taxon>
        <taxon>Pseudomonadati</taxon>
        <taxon>Pseudomonadota</taxon>
        <taxon>Gammaproteobacteria</taxon>
        <taxon>Moraxellales</taxon>
        <taxon>Moraxellaceae</taxon>
        <taxon>Acinetobacter</taxon>
    </lineage>
</organism>
<dbReference type="SUPFAM" id="SSF46689">
    <property type="entry name" value="Homeodomain-like"/>
    <property type="match status" value="1"/>
</dbReference>
<dbReference type="InterPro" id="IPR036397">
    <property type="entry name" value="RNaseH_sf"/>
</dbReference>
<reference evidence="4" key="1">
    <citation type="submission" date="2019-08" db="EMBL/GenBank/DDBJ databases">
        <title>The complete genome of Acinetobacter defluvii strain WCHAD010030.</title>
        <authorList>
            <person name="Hu Y."/>
            <person name="Qin J."/>
            <person name="Feng Y."/>
            <person name="Zong Z."/>
        </authorList>
    </citation>
    <scope>NUCLEOTIDE SEQUENCE</scope>
    <source>
        <strain evidence="4">WCHA30</strain>
    </source>
</reference>
<dbReference type="InterPro" id="IPR009057">
    <property type="entry name" value="Homeodomain-like_sf"/>
</dbReference>
<dbReference type="InterPro" id="IPR012337">
    <property type="entry name" value="RNaseH-like_sf"/>
</dbReference>
<dbReference type="PROSITE" id="PS50994">
    <property type="entry name" value="INTEGRASE"/>
    <property type="match status" value="1"/>
</dbReference>
<dbReference type="GO" id="GO:0004803">
    <property type="term" value="F:transposase activity"/>
    <property type="evidence" value="ECO:0007669"/>
    <property type="project" value="InterPro"/>
</dbReference>
<evidence type="ECO:0000313" key="5">
    <source>
        <dbReference type="Proteomes" id="UP000245977"/>
    </source>
</evidence>
<dbReference type="InterPro" id="IPR050900">
    <property type="entry name" value="Transposase_IS3/IS150/IS904"/>
</dbReference>
<feature type="coiled-coil region" evidence="2">
    <location>
        <begin position="63"/>
        <end position="90"/>
    </location>
</feature>
<keyword evidence="5" id="KW-1185">Reference proteome</keyword>
<dbReference type="Pfam" id="PF00665">
    <property type="entry name" value="rve"/>
    <property type="match status" value="1"/>
</dbReference>
<dbReference type="PANTHER" id="PTHR46889:SF4">
    <property type="entry name" value="TRANSPOSASE INSO FOR INSERTION SEQUENCE ELEMENT IS911B-RELATED"/>
    <property type="match status" value="1"/>
</dbReference>
<dbReference type="Gene3D" id="1.10.10.60">
    <property type="entry name" value="Homeodomain-like"/>
    <property type="match status" value="1"/>
</dbReference>
<dbReference type="GO" id="GO:0003677">
    <property type="term" value="F:DNA binding"/>
    <property type="evidence" value="ECO:0007669"/>
    <property type="project" value="InterPro"/>
</dbReference>
<evidence type="ECO:0000256" key="2">
    <source>
        <dbReference type="SAM" id="Coils"/>
    </source>
</evidence>
<dbReference type="EMBL" id="CP029397">
    <property type="protein sequence ID" value="AWL28852.1"/>
    <property type="molecule type" value="Genomic_DNA"/>
</dbReference>
<dbReference type="STRING" id="1871111.GCA_001704615_03244"/>
<dbReference type="InterPro" id="IPR001584">
    <property type="entry name" value="Integrase_cat-core"/>
</dbReference>
<dbReference type="SUPFAM" id="SSF53098">
    <property type="entry name" value="Ribonuclease H-like"/>
    <property type="match status" value="1"/>
</dbReference>
<dbReference type="OrthoDB" id="6656813at2"/>
<dbReference type="GO" id="GO:0006313">
    <property type="term" value="P:DNA transposition"/>
    <property type="evidence" value="ECO:0007669"/>
    <property type="project" value="InterPro"/>
</dbReference>
<dbReference type="RefSeq" id="WP_089024785.1">
    <property type="nucleotide sequence ID" value="NZ_CP029397.2"/>
</dbReference>
<dbReference type="NCBIfam" id="NF033516">
    <property type="entry name" value="transpos_IS3"/>
    <property type="match status" value="1"/>
</dbReference>
<comment type="similarity">
    <text evidence="1">Belongs to the transposase 8 family.</text>
</comment>
<evidence type="ECO:0000313" key="4">
    <source>
        <dbReference type="EMBL" id="AWL28852.1"/>
    </source>
</evidence>
<dbReference type="AlphaFoldDB" id="A0A2S2FEU6"/>
<dbReference type="KEGG" id="adv:DJ533_09870"/>
<sequence length="388" mass="45352">MSKKQKIYTAEFKAEAIKQIEENKGNVSETARQLGISMQTLSNWYNKAKARRLAGTQQYSPDLVALLEENKKLKQQLKTAEMEREFLKKGSSVLCQGKSVRYACMKQYKDTYPITMMAKLLKVSVSRFYDWLKRGMSKRVILRNQQTILVKIAHQETHESYGYVRLAKYLQSKGIQISEYAVRCIKKLNQLYFKRHKRFKRTTNSDHNRFVYNNLLEQNFAVTAPNVAWVSDITYIWTAEGWLYLTALKDLCSKQVVGYSLSERMTADLVCNALSMAIRNHKPSQGLIVHSDRGSQYCSYEYRNMIEKYGFQGSMSKRGDCYDNAPIESFWGILKNELVHHRNYKTREDAKADITKYIELFYNQQRIQKGLDFKTPNQMAEDFYKLVA</sequence>
<name>A0A2S2FEU6_9GAMM</name>
<gene>
    <name evidence="4" type="ORF">DJ533_09870</name>
</gene>
<dbReference type="Pfam" id="PF13333">
    <property type="entry name" value="rve_2"/>
    <property type="match status" value="1"/>
</dbReference>
<evidence type="ECO:0000256" key="1">
    <source>
        <dbReference type="ARBA" id="ARBA00009964"/>
    </source>
</evidence>
<accession>A0A2S2FEU6</accession>
<dbReference type="InterPro" id="IPR002514">
    <property type="entry name" value="Transposase_8"/>
</dbReference>
<feature type="domain" description="Integrase catalytic" evidence="3">
    <location>
        <begin position="221"/>
        <end position="384"/>
    </location>
</feature>